<keyword evidence="1" id="KW-0614">Plasmid</keyword>
<organism evidence="1">
    <name type="scientific">Klebsiella pneumoniae</name>
    <dbReference type="NCBI Taxonomy" id="573"/>
    <lineage>
        <taxon>Bacteria</taxon>
        <taxon>Pseudomonadati</taxon>
        <taxon>Pseudomonadota</taxon>
        <taxon>Gammaproteobacteria</taxon>
        <taxon>Enterobacterales</taxon>
        <taxon>Enterobacteriaceae</taxon>
        <taxon>Klebsiella/Raoultella group</taxon>
        <taxon>Klebsiella</taxon>
        <taxon>Klebsiella pneumoniae complex</taxon>
    </lineage>
</organism>
<geneLocation type="plasmid" evidence="1">
    <name>p17-15-vir-like</name>
</geneLocation>
<name>A0A8B0SVJ0_KLEPN</name>
<reference evidence="1" key="1">
    <citation type="submission" date="2020-01" db="EMBL/GenBank/DDBJ databases">
        <authorList>
            <person name="Qin S."/>
        </authorList>
    </citation>
    <scope>NUCLEOTIDE SEQUENCE</scope>
    <source>
        <strain evidence="1">CVir17-16-YZ6g</strain>
        <plasmid evidence="1">p17-15-vir-like</plasmid>
    </source>
</reference>
<dbReference type="AlphaFoldDB" id="A0A8B0SVJ0"/>
<proteinExistence type="predicted"/>
<protein>
    <submittedName>
        <fullName evidence="1">Uncharacterized protein</fullName>
    </submittedName>
</protein>
<evidence type="ECO:0000313" key="1">
    <source>
        <dbReference type="EMBL" id="QTX14780.1"/>
    </source>
</evidence>
<dbReference type="EMBL" id="MN956836">
    <property type="protein sequence ID" value="QTX14780.1"/>
    <property type="molecule type" value="Genomic_DNA"/>
</dbReference>
<sequence>MSAPWLHERWRKAREDVFIAALDVHRAFIENNPVKKWPLI</sequence>
<accession>A0A8B0SVJ0</accession>